<proteinExistence type="predicted"/>
<dbReference type="OrthoDB" id="10485514at2759"/>
<protein>
    <submittedName>
        <fullName evidence="1">Uncharacterized protein</fullName>
    </submittedName>
</protein>
<dbReference type="EMBL" id="CP017818">
    <property type="protein sequence ID" value="APA09656.1"/>
    <property type="molecule type" value="Genomic_DNA"/>
</dbReference>
<name>A0A1D9Q437_SCLS1</name>
<sequence length="114" mass="12556">MNFHYFRGKQACPQALSLKELTECLNPPLVLSRPPVEHIPSSLLTIDSFLQTYAMSLAFATTRRSSKASEDEPTVCVSTTLKISSPRAEVCLRSKSPVQFASYAISTSPTPKLH</sequence>
<reference evidence="2" key="1">
    <citation type="journal article" date="2017" name="Genome Biol. Evol.">
        <title>The complete genome sequence of the phytopathogenic fungus Sclerotinia sclerotiorum reveals insights into the genome architecture of broad host range pathogens.</title>
        <authorList>
            <person name="Derbyshire M."/>
            <person name="Denton-Giles M."/>
            <person name="Hegedus D."/>
            <person name="Seifbarghy S."/>
            <person name="Rollins J."/>
            <person name="van Kan J."/>
            <person name="Seidl M.F."/>
            <person name="Faino L."/>
            <person name="Mbengue M."/>
            <person name="Navaud O."/>
            <person name="Raffaele S."/>
            <person name="Hammond-Kosack K."/>
            <person name="Heard S."/>
            <person name="Oliver R."/>
        </authorList>
    </citation>
    <scope>NUCLEOTIDE SEQUENCE [LARGE SCALE GENOMIC DNA]</scope>
    <source>
        <strain evidence="2">ATCC 18683 / 1980 / Ss-1</strain>
    </source>
</reference>
<dbReference type="AlphaFoldDB" id="A0A1D9Q437"/>
<organism evidence="1 2">
    <name type="scientific">Sclerotinia sclerotiorum (strain ATCC 18683 / 1980 / Ss-1)</name>
    <name type="common">White mold</name>
    <name type="synonym">Whetzelinia sclerotiorum</name>
    <dbReference type="NCBI Taxonomy" id="665079"/>
    <lineage>
        <taxon>Eukaryota</taxon>
        <taxon>Fungi</taxon>
        <taxon>Dikarya</taxon>
        <taxon>Ascomycota</taxon>
        <taxon>Pezizomycotina</taxon>
        <taxon>Leotiomycetes</taxon>
        <taxon>Helotiales</taxon>
        <taxon>Sclerotiniaceae</taxon>
        <taxon>Sclerotinia</taxon>
    </lineage>
</organism>
<dbReference type="Proteomes" id="UP000177798">
    <property type="component" value="Chromosome 5"/>
</dbReference>
<evidence type="ECO:0000313" key="2">
    <source>
        <dbReference type="Proteomes" id="UP000177798"/>
    </source>
</evidence>
<dbReference type="VEuPathDB" id="FungiDB:sscle_05g044260"/>
<accession>A0A1D9Q437</accession>
<gene>
    <name evidence="1" type="ORF">sscle_05g044260</name>
</gene>
<evidence type="ECO:0000313" key="1">
    <source>
        <dbReference type="EMBL" id="APA09656.1"/>
    </source>
</evidence>